<dbReference type="PANTHER" id="PTHR43201">
    <property type="entry name" value="ACYL-COA SYNTHETASE"/>
    <property type="match status" value="1"/>
</dbReference>
<keyword evidence="2" id="KW-0436">Ligase</keyword>
<evidence type="ECO:0000259" key="3">
    <source>
        <dbReference type="Pfam" id="PF00501"/>
    </source>
</evidence>
<evidence type="ECO:0000259" key="4">
    <source>
        <dbReference type="Pfam" id="PF13193"/>
    </source>
</evidence>
<proteinExistence type="inferred from homology"/>
<accession>A0ABY4L385</accession>
<feature type="domain" description="AMP-binding enzyme C-terminal" evidence="4">
    <location>
        <begin position="440"/>
        <end position="506"/>
    </location>
</feature>
<dbReference type="InterPro" id="IPR020845">
    <property type="entry name" value="AMP-binding_CS"/>
</dbReference>
<keyword evidence="6" id="KW-1185">Reference proteome</keyword>
<feature type="domain" description="AMP-dependent synthetase/ligase" evidence="3">
    <location>
        <begin position="8"/>
        <end position="389"/>
    </location>
</feature>
<dbReference type="PROSITE" id="PS00455">
    <property type="entry name" value="AMP_BINDING"/>
    <property type="match status" value="1"/>
</dbReference>
<dbReference type="Pfam" id="PF13193">
    <property type="entry name" value="AMP-binding_C"/>
    <property type="match status" value="1"/>
</dbReference>
<evidence type="ECO:0000313" key="6">
    <source>
        <dbReference type="Proteomes" id="UP000832041"/>
    </source>
</evidence>
<dbReference type="EMBL" id="CP051627">
    <property type="protein sequence ID" value="UPT22102.1"/>
    <property type="molecule type" value="Genomic_DNA"/>
</dbReference>
<dbReference type="InterPro" id="IPR025110">
    <property type="entry name" value="AMP-bd_C"/>
</dbReference>
<protein>
    <submittedName>
        <fullName evidence="5">AMP-binding protein</fullName>
    </submittedName>
</protein>
<dbReference type="InterPro" id="IPR042099">
    <property type="entry name" value="ANL_N_sf"/>
</dbReference>
<dbReference type="InterPro" id="IPR000873">
    <property type="entry name" value="AMP-dep_synth/lig_dom"/>
</dbReference>
<evidence type="ECO:0000256" key="2">
    <source>
        <dbReference type="ARBA" id="ARBA00022598"/>
    </source>
</evidence>
<dbReference type="SUPFAM" id="SSF56801">
    <property type="entry name" value="Acetyl-CoA synthetase-like"/>
    <property type="match status" value="1"/>
</dbReference>
<comment type="similarity">
    <text evidence="1">Belongs to the ATP-dependent AMP-binding enzyme family.</text>
</comment>
<dbReference type="Proteomes" id="UP000832041">
    <property type="component" value="Chromosome"/>
</dbReference>
<gene>
    <name evidence="5" type="ORF">FOF52_14955</name>
</gene>
<dbReference type="InterPro" id="IPR045851">
    <property type="entry name" value="AMP-bd_C_sf"/>
</dbReference>
<dbReference type="Gene3D" id="3.30.300.30">
    <property type="match status" value="1"/>
</dbReference>
<dbReference type="Gene3D" id="3.40.50.12780">
    <property type="entry name" value="N-terminal domain of ligase-like"/>
    <property type="match status" value="1"/>
</dbReference>
<name>A0ABY4L385_THEAE</name>
<dbReference type="PANTHER" id="PTHR43201:SF5">
    <property type="entry name" value="MEDIUM-CHAIN ACYL-COA LIGASE ACSF2, MITOCHONDRIAL"/>
    <property type="match status" value="1"/>
</dbReference>
<organism evidence="5 6">
    <name type="scientific">Thermobifida alba</name>
    <name type="common">Thermomonospora alba</name>
    <dbReference type="NCBI Taxonomy" id="53522"/>
    <lineage>
        <taxon>Bacteria</taxon>
        <taxon>Bacillati</taxon>
        <taxon>Actinomycetota</taxon>
        <taxon>Actinomycetes</taxon>
        <taxon>Streptosporangiales</taxon>
        <taxon>Nocardiopsidaceae</taxon>
        <taxon>Thermobifida</taxon>
    </lineage>
</organism>
<dbReference type="Pfam" id="PF00501">
    <property type="entry name" value="AMP-binding"/>
    <property type="match status" value="1"/>
</dbReference>
<evidence type="ECO:0000313" key="5">
    <source>
        <dbReference type="EMBL" id="UPT22102.1"/>
    </source>
</evidence>
<dbReference type="RefSeq" id="WP_248590589.1">
    <property type="nucleotide sequence ID" value="NZ_BAABEB010000005.1"/>
</dbReference>
<reference evidence="5 6" key="1">
    <citation type="submission" date="2020-04" db="EMBL/GenBank/DDBJ databases">
        <title>Thermobifida alba genome sequencing and assembly.</title>
        <authorList>
            <person name="Luzics S."/>
            <person name="Horvath B."/>
            <person name="Nagy I."/>
            <person name="Toth A."/>
            <person name="Nagy I."/>
            <person name="Kukolya J."/>
        </authorList>
    </citation>
    <scope>NUCLEOTIDE SEQUENCE [LARGE SCALE GENOMIC DNA]</scope>
    <source>
        <strain evidence="5 6">DSM 43795</strain>
    </source>
</reference>
<evidence type="ECO:0000256" key="1">
    <source>
        <dbReference type="ARBA" id="ARBA00006432"/>
    </source>
</evidence>
<sequence length="541" mass="59844">MGQLLLRGARRWPDKEAVVFPDRRITYRELADRAWSIARSLRGLGIRPRQHVGILMTNHPDLVSSLFGIAMMGGVVVPINARYRTSELKFLVKDADLSAVITTDCGPRTDFAQLLRDGLPGLGEASDPARLDLPDFPELRAVVTLADGPQPGLVTGAEFRAMAERADADELARSCSGVALRDLMMILYTSGTTSEPRGAMLTHEAFIRIWMSTGRCFGMTEEDRFWDPLPLFHVAALGPLTFTLGHGGTFITDAWFDAERSLKQIEEERATLLYPTYPPIMQAMLTHPRFPETDLSSVKAYLNVAPPETLKQFQKFAPHAVQLTTYGATECGPASFNRVTDSEEQRLYGCGTVQPGVEIRVVGPDGTVLGPNEPGELHIRGYNTFSGYYGDPEKTAEAVLEDGWIRIGDYGTVNEHGQVMFLGRIKEMMKVGGENVAPAEIEAHIGTHPAVKLAQAIGVPDPRLVEVPVVYAELHDGREATEEELIEHCRGRIASFKVPRAVRFVKGDEWPMSTTKIQKFKLRERFLAEQAEQSASVGRTR</sequence>